<comment type="caution">
    <text evidence="2">The sequence shown here is derived from an EMBL/GenBank/DDBJ whole genome shotgun (WGS) entry which is preliminary data.</text>
</comment>
<feature type="signal peptide" evidence="1">
    <location>
        <begin position="1"/>
        <end position="18"/>
    </location>
</feature>
<evidence type="ECO:0000256" key="1">
    <source>
        <dbReference type="SAM" id="SignalP"/>
    </source>
</evidence>
<dbReference type="EMBL" id="JAFJYH010000138">
    <property type="protein sequence ID" value="KAG4418069.1"/>
    <property type="molecule type" value="Genomic_DNA"/>
</dbReference>
<feature type="chain" id="PRO_5034705593" evidence="1">
    <location>
        <begin position="19"/>
        <end position="70"/>
    </location>
</feature>
<gene>
    <name evidence="2" type="ORF">IFR04_008806</name>
</gene>
<keyword evidence="1" id="KW-0732">Signal</keyword>
<dbReference type="OrthoDB" id="3515453at2759"/>
<sequence>MRYLVIAILAFMAGISSAAMSPQPPKYLVQSTPFNLIVLSSNSTLNGTHLYACHEGAAIQGLCTNSSRVI</sequence>
<evidence type="ECO:0000313" key="3">
    <source>
        <dbReference type="Proteomes" id="UP000664132"/>
    </source>
</evidence>
<name>A0A8H7TAN1_9HELO</name>
<dbReference type="Proteomes" id="UP000664132">
    <property type="component" value="Unassembled WGS sequence"/>
</dbReference>
<proteinExistence type="predicted"/>
<protein>
    <submittedName>
        <fullName evidence="2">Uncharacterized protein</fullName>
    </submittedName>
</protein>
<keyword evidence="3" id="KW-1185">Reference proteome</keyword>
<reference evidence="2" key="1">
    <citation type="submission" date="2021-02" db="EMBL/GenBank/DDBJ databases">
        <title>Genome sequence Cadophora malorum strain M34.</title>
        <authorList>
            <person name="Stefanovic E."/>
            <person name="Vu D."/>
            <person name="Scully C."/>
            <person name="Dijksterhuis J."/>
            <person name="Roader J."/>
            <person name="Houbraken J."/>
        </authorList>
    </citation>
    <scope>NUCLEOTIDE SEQUENCE</scope>
    <source>
        <strain evidence="2">M34</strain>
    </source>
</reference>
<dbReference type="AlphaFoldDB" id="A0A8H7TAN1"/>
<accession>A0A8H7TAN1</accession>
<evidence type="ECO:0000313" key="2">
    <source>
        <dbReference type="EMBL" id="KAG4418069.1"/>
    </source>
</evidence>
<organism evidence="2 3">
    <name type="scientific">Cadophora malorum</name>
    <dbReference type="NCBI Taxonomy" id="108018"/>
    <lineage>
        <taxon>Eukaryota</taxon>
        <taxon>Fungi</taxon>
        <taxon>Dikarya</taxon>
        <taxon>Ascomycota</taxon>
        <taxon>Pezizomycotina</taxon>
        <taxon>Leotiomycetes</taxon>
        <taxon>Helotiales</taxon>
        <taxon>Ploettnerulaceae</taxon>
        <taxon>Cadophora</taxon>
    </lineage>
</organism>